<organism evidence="4 5">
    <name type="scientific">Trichomonascus ciferrii</name>
    <dbReference type="NCBI Taxonomy" id="44093"/>
    <lineage>
        <taxon>Eukaryota</taxon>
        <taxon>Fungi</taxon>
        <taxon>Dikarya</taxon>
        <taxon>Ascomycota</taxon>
        <taxon>Saccharomycotina</taxon>
        <taxon>Dipodascomycetes</taxon>
        <taxon>Dipodascales</taxon>
        <taxon>Trichomonascaceae</taxon>
        <taxon>Trichomonascus</taxon>
        <taxon>Trichomonascus ciferrii complex</taxon>
    </lineage>
</organism>
<evidence type="ECO:0000256" key="1">
    <source>
        <dbReference type="ARBA" id="ARBA00023242"/>
    </source>
</evidence>
<sequence>MSLPIAPSKGAVNATKLCSRPRETGATIVTSKEWTLPPRPKPGRKPASESGGSGAKKKAVTGAKRSKSSNKEDSMTEEELRVALKQSQDENEKLLRRIRNLENELETHRQMTNNNPKIINSEPEPLDHATTGSGSGSDCGLCDTGGSCVCDHLGLKSASSGQTTLTNGPDLTNFDEYEYFKPLEAVPLRKRVRRDSESKPKTFNKFKRLYETSREHDLTPQFSKPLMKLNEHTNANTNTDNDTAHDDDDDDDMFFAAGAKSSANIDPCGFCSTGTPCLCAETAKAAEQQRRSSTGSCLQCQGDSIRTLFCSTLSSVAEPHVDLGATVSCTEAFQTLSRHRNFNNMEVGEIAKTLRTDGSRVNVESISKTLQEMNNKR</sequence>
<keyword evidence="1" id="KW-0539">Nucleus</keyword>
<protein>
    <recommendedName>
        <fullName evidence="3">Hap4 transcription factor heteromerisation domain-containing protein</fullName>
    </recommendedName>
</protein>
<gene>
    <name evidence="4" type="ORF">TRICI_001483</name>
</gene>
<dbReference type="GO" id="GO:0006355">
    <property type="term" value="P:regulation of DNA-templated transcription"/>
    <property type="evidence" value="ECO:0007669"/>
    <property type="project" value="InterPro"/>
</dbReference>
<feature type="compositionally biased region" description="Basic and acidic residues" evidence="2">
    <location>
        <begin position="69"/>
        <end position="89"/>
    </location>
</feature>
<proteinExistence type="predicted"/>
<dbReference type="GO" id="GO:0005634">
    <property type="term" value="C:nucleus"/>
    <property type="evidence" value="ECO:0007669"/>
    <property type="project" value="InterPro"/>
</dbReference>
<reference evidence="4" key="1">
    <citation type="journal article" date="2019" name="G3 (Bethesda)">
        <title>Genome Assemblies of Two Rare Opportunistic Yeast Pathogens: Diutina rugosa (syn. Candida rugosa) and Trichomonascus ciferrii (syn. Candida ciferrii).</title>
        <authorList>
            <person name="Mixao V."/>
            <person name="Saus E."/>
            <person name="Hansen A.P."/>
            <person name="Lass-Florl C."/>
            <person name="Gabaldon T."/>
        </authorList>
    </citation>
    <scope>NUCLEOTIDE SEQUENCE</scope>
    <source>
        <strain evidence="4">CBS 4856</strain>
    </source>
</reference>
<evidence type="ECO:0000313" key="4">
    <source>
        <dbReference type="EMBL" id="KAA8916374.1"/>
    </source>
</evidence>
<feature type="region of interest" description="Disordered" evidence="2">
    <location>
        <begin position="1"/>
        <end position="89"/>
    </location>
</feature>
<keyword evidence="5" id="KW-1185">Reference proteome</keyword>
<evidence type="ECO:0000313" key="5">
    <source>
        <dbReference type="Proteomes" id="UP000761534"/>
    </source>
</evidence>
<dbReference type="Proteomes" id="UP000761534">
    <property type="component" value="Unassembled WGS sequence"/>
</dbReference>
<evidence type="ECO:0000256" key="2">
    <source>
        <dbReference type="SAM" id="MobiDB-lite"/>
    </source>
</evidence>
<evidence type="ECO:0000259" key="3">
    <source>
        <dbReference type="Pfam" id="PF10297"/>
    </source>
</evidence>
<dbReference type="VEuPathDB" id="FungiDB:TRICI_001483"/>
<dbReference type="OrthoDB" id="5374328at2759"/>
<dbReference type="AlphaFoldDB" id="A0A642VCK7"/>
<dbReference type="InterPro" id="IPR018287">
    <property type="entry name" value="Hap4_TF_heteromerisation"/>
</dbReference>
<accession>A0A642VCK7</accession>
<dbReference type="EMBL" id="SWFS01000105">
    <property type="protein sequence ID" value="KAA8916374.1"/>
    <property type="molecule type" value="Genomic_DNA"/>
</dbReference>
<comment type="caution">
    <text evidence="4">The sequence shown here is derived from an EMBL/GenBank/DDBJ whole genome shotgun (WGS) entry which is preliminary data.</text>
</comment>
<dbReference type="Pfam" id="PF10297">
    <property type="entry name" value="Hap4_Hap_bind"/>
    <property type="match status" value="1"/>
</dbReference>
<feature type="domain" description="Hap4 transcription factor heteromerisation" evidence="3">
    <location>
        <begin position="30"/>
        <end position="46"/>
    </location>
</feature>
<name>A0A642VCK7_9ASCO</name>
<feature type="compositionally biased region" description="Basic residues" evidence="2">
    <location>
        <begin position="55"/>
        <end position="68"/>
    </location>
</feature>